<keyword evidence="1" id="KW-0812">Transmembrane</keyword>
<reference evidence="3 4" key="1">
    <citation type="submission" date="2018-08" db="EMBL/GenBank/DDBJ databases">
        <title>A genome reference for cultivated species of the human gut microbiota.</title>
        <authorList>
            <person name="Zou Y."/>
            <person name="Xue W."/>
            <person name="Luo G."/>
        </authorList>
    </citation>
    <scope>NUCLEOTIDE SEQUENCE [LARGE SCALE GENOMIC DNA]</scope>
    <source>
        <strain evidence="3 4">AM25-6</strain>
    </source>
</reference>
<dbReference type="PROSITE" id="PS50206">
    <property type="entry name" value="RHODANESE_3"/>
    <property type="match status" value="1"/>
</dbReference>
<feature type="transmembrane region" description="Helical" evidence="1">
    <location>
        <begin position="6"/>
        <end position="22"/>
    </location>
</feature>
<keyword evidence="1" id="KW-1133">Transmembrane helix</keyword>
<feature type="domain" description="Rhodanese" evidence="2">
    <location>
        <begin position="44"/>
        <end position="130"/>
    </location>
</feature>
<dbReference type="Gene3D" id="3.40.250.10">
    <property type="entry name" value="Rhodanese-like domain"/>
    <property type="match status" value="1"/>
</dbReference>
<dbReference type="RefSeq" id="WP_007050633.1">
    <property type="nucleotide sequence ID" value="NZ_CABKNJ010000001.1"/>
</dbReference>
<dbReference type="CDD" id="cd00158">
    <property type="entry name" value="RHOD"/>
    <property type="match status" value="1"/>
</dbReference>
<proteinExistence type="predicted"/>
<accession>A0A3E3E2I6</accession>
<dbReference type="InterPro" id="IPR036873">
    <property type="entry name" value="Rhodanese-like_dom_sf"/>
</dbReference>
<dbReference type="InterPro" id="IPR050229">
    <property type="entry name" value="GlpE_sulfurtransferase"/>
</dbReference>
<name>A0A3E3E2I6_9FIRM</name>
<dbReference type="PANTHER" id="PTHR43031:SF1">
    <property type="entry name" value="PYRIDINE NUCLEOTIDE-DISULPHIDE OXIDOREDUCTASE"/>
    <property type="match status" value="1"/>
</dbReference>
<dbReference type="EMBL" id="QUSM01000001">
    <property type="protein sequence ID" value="RGD75770.1"/>
    <property type="molecule type" value="Genomic_DNA"/>
</dbReference>
<evidence type="ECO:0000256" key="1">
    <source>
        <dbReference type="SAM" id="Phobius"/>
    </source>
</evidence>
<evidence type="ECO:0000313" key="4">
    <source>
        <dbReference type="Proteomes" id="UP000261212"/>
    </source>
</evidence>
<dbReference type="SUPFAM" id="SSF52821">
    <property type="entry name" value="Rhodanese/Cell cycle control phosphatase"/>
    <property type="match status" value="1"/>
</dbReference>
<organism evidence="3 4">
    <name type="scientific">Anaerofustis stercorihominis</name>
    <dbReference type="NCBI Taxonomy" id="214853"/>
    <lineage>
        <taxon>Bacteria</taxon>
        <taxon>Bacillati</taxon>
        <taxon>Bacillota</taxon>
        <taxon>Clostridia</taxon>
        <taxon>Eubacteriales</taxon>
        <taxon>Eubacteriaceae</taxon>
        <taxon>Anaerofustis</taxon>
    </lineage>
</organism>
<dbReference type="Proteomes" id="UP000261212">
    <property type="component" value="Unassembled WGS sequence"/>
</dbReference>
<dbReference type="GeneID" id="98000918"/>
<dbReference type="AlphaFoldDB" id="A0A3E3E2I6"/>
<gene>
    <name evidence="3" type="ORF">DW687_00155</name>
</gene>
<evidence type="ECO:0000259" key="2">
    <source>
        <dbReference type="PROSITE" id="PS50206"/>
    </source>
</evidence>
<sequence>MKNILIIVGIVIILFISFKYFIPKEENKSAYHKISALEAKEMMEQGNVIILDVRREDEYKGGHIKNSVLVPNETINNMVLKEIPDLDKTILVYCRSGRRSKDASMKLVDIGYKNIYDFGGIIDWPYEIEK</sequence>
<evidence type="ECO:0000313" key="3">
    <source>
        <dbReference type="EMBL" id="RGD75770.1"/>
    </source>
</evidence>
<protein>
    <submittedName>
        <fullName evidence="3">Rhodanese-like domain-containing protein</fullName>
    </submittedName>
</protein>
<dbReference type="PANTHER" id="PTHR43031">
    <property type="entry name" value="FAD-DEPENDENT OXIDOREDUCTASE"/>
    <property type="match status" value="1"/>
</dbReference>
<dbReference type="Pfam" id="PF00581">
    <property type="entry name" value="Rhodanese"/>
    <property type="match status" value="1"/>
</dbReference>
<comment type="caution">
    <text evidence="3">The sequence shown here is derived from an EMBL/GenBank/DDBJ whole genome shotgun (WGS) entry which is preliminary data.</text>
</comment>
<dbReference type="InterPro" id="IPR001763">
    <property type="entry name" value="Rhodanese-like_dom"/>
</dbReference>
<dbReference type="SMART" id="SM00450">
    <property type="entry name" value="RHOD"/>
    <property type="match status" value="1"/>
</dbReference>
<keyword evidence="1" id="KW-0472">Membrane</keyword>